<gene>
    <name evidence="2" type="ORF">J8273_1181</name>
</gene>
<reference evidence="2" key="1">
    <citation type="submission" date="2021-05" db="EMBL/GenBank/DDBJ databases">
        <title>A free-living protist that lacks canonical eukaryotic 1 DNA replication and segregation systems.</title>
        <authorList>
            <person name="Salas-Leiva D.E."/>
            <person name="Tromer E.C."/>
            <person name="Curtis B.A."/>
            <person name="Jerlstrom-Hultqvist J."/>
            <person name="Kolisko M."/>
            <person name="Yi Z."/>
            <person name="Salas-Leiva J.S."/>
            <person name="Gallot-Lavallee L."/>
            <person name="Kops G.J.P.L."/>
            <person name="Archibald J.M."/>
            <person name="Simpson A.G.B."/>
            <person name="Roger A.J."/>
        </authorList>
    </citation>
    <scope>NUCLEOTIDE SEQUENCE</scope>
    <source>
        <strain evidence="2">BICM</strain>
    </source>
</reference>
<feature type="region of interest" description="Disordered" evidence="1">
    <location>
        <begin position="36"/>
        <end position="57"/>
    </location>
</feature>
<keyword evidence="3" id="KW-1185">Reference proteome</keyword>
<name>A0A8J6C164_9EUKA</name>
<protein>
    <submittedName>
        <fullName evidence="2">Uncharacterized protein</fullName>
    </submittedName>
</protein>
<feature type="compositionally biased region" description="Low complexity" evidence="1">
    <location>
        <begin position="378"/>
        <end position="400"/>
    </location>
</feature>
<organism evidence="2 3">
    <name type="scientific">Carpediemonas membranifera</name>
    <dbReference type="NCBI Taxonomy" id="201153"/>
    <lineage>
        <taxon>Eukaryota</taxon>
        <taxon>Metamonada</taxon>
        <taxon>Carpediemonas-like organisms</taxon>
        <taxon>Carpediemonas</taxon>
    </lineage>
</organism>
<dbReference type="AlphaFoldDB" id="A0A8J6C164"/>
<evidence type="ECO:0000256" key="1">
    <source>
        <dbReference type="SAM" id="MobiDB-lite"/>
    </source>
</evidence>
<feature type="region of interest" description="Disordered" evidence="1">
    <location>
        <begin position="352"/>
        <end position="400"/>
    </location>
</feature>
<proteinExistence type="predicted"/>
<feature type="compositionally biased region" description="Polar residues" evidence="1">
    <location>
        <begin position="1"/>
        <end position="15"/>
    </location>
</feature>
<evidence type="ECO:0000313" key="3">
    <source>
        <dbReference type="Proteomes" id="UP000717585"/>
    </source>
</evidence>
<feature type="region of interest" description="Disordered" evidence="1">
    <location>
        <begin position="187"/>
        <end position="221"/>
    </location>
</feature>
<evidence type="ECO:0000313" key="2">
    <source>
        <dbReference type="EMBL" id="KAG9397266.1"/>
    </source>
</evidence>
<sequence length="400" mass="43866">MSEGPWNNTSQNSAPFQPGKTLFTVSATKGPVLVQNSAAKPPATPQGTVTTAPPPASTGKVLFTAIKKEYKPQPAPVEPTVETLPDPVVEPKPEPVKEIVDEHKPKEEEPVKEETVKDEPAKPEPVQEAPKVYTPKIKREVPPEEVKADGAKITISIEKLLEIGESMPRASDENPLPENLAKFIRGLIRAPKGKGGAKGPKGKGRKERRERDHSKKAPRTPAKVVPYKSVFGDKPDNGEPGKKLTVDCKVIMNKMVKDNKEKIQQELIARITGKEGGVDKFERIPDGEVTEETDKAGNKETHYGKEVYYKQIIEDIFEMACRQPPFAPLYAETIVMLYHKDVFAHAITPPRARPRAPLRAPRTSSAARDPWSRSARHGSSAGPRGPSSSSSRRSSSRCPS</sequence>
<feature type="compositionally biased region" description="Basic and acidic residues" evidence="1">
    <location>
        <begin position="89"/>
        <end position="122"/>
    </location>
</feature>
<feature type="compositionally biased region" description="Low complexity" evidence="1">
    <location>
        <begin position="355"/>
        <end position="368"/>
    </location>
</feature>
<dbReference type="EMBL" id="JAHDYR010000003">
    <property type="protein sequence ID" value="KAG9397266.1"/>
    <property type="molecule type" value="Genomic_DNA"/>
</dbReference>
<feature type="region of interest" description="Disordered" evidence="1">
    <location>
        <begin position="1"/>
        <end position="21"/>
    </location>
</feature>
<feature type="region of interest" description="Disordered" evidence="1">
    <location>
        <begin position="73"/>
        <end position="137"/>
    </location>
</feature>
<accession>A0A8J6C164</accession>
<dbReference type="Proteomes" id="UP000717585">
    <property type="component" value="Unassembled WGS sequence"/>
</dbReference>
<comment type="caution">
    <text evidence="2">The sequence shown here is derived from an EMBL/GenBank/DDBJ whole genome shotgun (WGS) entry which is preliminary data.</text>
</comment>